<dbReference type="InterPro" id="IPR018931">
    <property type="entry name" value="DUF2520"/>
</dbReference>
<dbReference type="Pfam" id="PF10728">
    <property type="entry name" value="DUF2520"/>
    <property type="match status" value="1"/>
</dbReference>
<dbReference type="PANTHER" id="PTHR40459">
    <property type="entry name" value="CONSERVED HYPOTHETICAL ALANINE AND LEUCINE RICH PROTEIN"/>
    <property type="match status" value="1"/>
</dbReference>
<dbReference type="SUPFAM" id="SSF51735">
    <property type="entry name" value="NAD(P)-binding Rossmann-fold domains"/>
    <property type="match status" value="1"/>
</dbReference>
<evidence type="ECO:0000259" key="2">
    <source>
        <dbReference type="Pfam" id="PF10728"/>
    </source>
</evidence>
<dbReference type="InterPro" id="IPR037108">
    <property type="entry name" value="TM1727-like_C_sf"/>
</dbReference>
<evidence type="ECO:0000313" key="4">
    <source>
        <dbReference type="Proteomes" id="UP000238392"/>
    </source>
</evidence>
<accession>A0A2T0WPR5</accession>
<keyword evidence="4" id="KW-1185">Reference proteome</keyword>
<name>A0A2T0WPR5_9RHOB</name>
<sequence length="272" mass="27628">MKRVNLIGAGKVGQTLARLIAASTGYQLGDVFSRSVSSAEDAVKAAGQGAAQATLSDMAPADLWLICVPDDQIAATAQTLAKAHLLPSVALHCSGFLDASALAPLADFGWQTASCHPVLSFADPAIAASQFAGTYCAVEGSAAQCATALITALHGHPFPVNAAQKALYHAAAVFSNNFATVLQAIAQEAWAAADVPPDVAKALGQKLLDGTAASVARLGPAAALTGPAARGDDTVLTRQGAAVADWHPEAGSLYQTFSTLARRLKETGSTLP</sequence>
<dbReference type="Gene3D" id="3.40.50.720">
    <property type="entry name" value="NAD(P)-binding Rossmann-like Domain"/>
    <property type="match status" value="1"/>
</dbReference>
<evidence type="ECO:0000313" key="3">
    <source>
        <dbReference type="EMBL" id="PRY88693.1"/>
    </source>
</evidence>
<dbReference type="EMBL" id="PVTQ01000007">
    <property type="protein sequence ID" value="PRY88693.1"/>
    <property type="molecule type" value="Genomic_DNA"/>
</dbReference>
<organism evidence="3 4">
    <name type="scientific">Donghicola tyrosinivorans</name>
    <dbReference type="NCBI Taxonomy" id="1652492"/>
    <lineage>
        <taxon>Bacteria</taxon>
        <taxon>Pseudomonadati</taxon>
        <taxon>Pseudomonadota</taxon>
        <taxon>Alphaproteobacteria</taxon>
        <taxon>Rhodobacterales</taxon>
        <taxon>Roseobacteraceae</taxon>
        <taxon>Donghicola</taxon>
    </lineage>
</organism>
<dbReference type="InterPro" id="IPR008927">
    <property type="entry name" value="6-PGluconate_DH-like_C_sf"/>
</dbReference>
<evidence type="ECO:0000259" key="1">
    <source>
        <dbReference type="Pfam" id="PF10727"/>
    </source>
</evidence>
<gene>
    <name evidence="3" type="ORF">CLV74_10734</name>
</gene>
<dbReference type="InterPro" id="IPR036291">
    <property type="entry name" value="NAD(P)-bd_dom_sf"/>
</dbReference>
<proteinExistence type="predicted"/>
<dbReference type="OrthoDB" id="8650434at2"/>
<dbReference type="Proteomes" id="UP000238392">
    <property type="component" value="Unassembled WGS sequence"/>
</dbReference>
<reference evidence="3 4" key="1">
    <citation type="submission" date="2018-03" db="EMBL/GenBank/DDBJ databases">
        <title>Genomic Encyclopedia of Archaeal and Bacterial Type Strains, Phase II (KMG-II): from individual species to whole genera.</title>
        <authorList>
            <person name="Goeker M."/>
        </authorList>
    </citation>
    <scope>NUCLEOTIDE SEQUENCE [LARGE SCALE GENOMIC DNA]</scope>
    <source>
        <strain evidence="3 4">DSM 100212</strain>
    </source>
</reference>
<dbReference type="Pfam" id="PF10727">
    <property type="entry name" value="Rossmann-like"/>
    <property type="match status" value="1"/>
</dbReference>
<dbReference type="RefSeq" id="WP_106264770.1">
    <property type="nucleotide sequence ID" value="NZ_PVTQ01000007.1"/>
</dbReference>
<protein>
    <submittedName>
        <fullName evidence="3">Putative short-subunit dehydrogenase-like oxidoreductase (DUF2520 family)</fullName>
    </submittedName>
</protein>
<dbReference type="Gene3D" id="1.10.1040.20">
    <property type="entry name" value="ProC-like, C-terminal domain"/>
    <property type="match status" value="1"/>
</dbReference>
<feature type="domain" description="DUF2520" evidence="2">
    <location>
        <begin position="135"/>
        <end position="258"/>
    </location>
</feature>
<dbReference type="PANTHER" id="PTHR40459:SF1">
    <property type="entry name" value="CONSERVED HYPOTHETICAL ALANINE AND LEUCINE RICH PROTEIN"/>
    <property type="match status" value="1"/>
</dbReference>
<comment type="caution">
    <text evidence="3">The sequence shown here is derived from an EMBL/GenBank/DDBJ whole genome shotgun (WGS) entry which is preliminary data.</text>
</comment>
<dbReference type="InterPro" id="IPR019665">
    <property type="entry name" value="OxRdtase/DH_put_Rossmann_dom"/>
</dbReference>
<dbReference type="AlphaFoldDB" id="A0A2T0WPR5"/>
<feature type="domain" description="Putative oxidoreductase/dehydrogenase Rossmann-like" evidence="1">
    <location>
        <begin position="3"/>
        <end position="117"/>
    </location>
</feature>
<dbReference type="SUPFAM" id="SSF48179">
    <property type="entry name" value="6-phosphogluconate dehydrogenase C-terminal domain-like"/>
    <property type="match status" value="1"/>
</dbReference>